<name>E6YYZ1_BARSR</name>
<proteinExistence type="predicted"/>
<sequence length="60" mass="6913">MKNSKNLEVILPNIVVRWEALSTTQKQEILMVVEDITYAVPSIKRLKLQASSYPQMKPKL</sequence>
<dbReference type="EMBL" id="FN645507">
    <property type="protein sequence ID" value="CBI81731.1"/>
    <property type="molecule type" value="Genomic_DNA"/>
</dbReference>
<reference evidence="3" key="2">
    <citation type="journal article" date="2017" name="Genome Biol. Evol.">
        <title>Evolutionary Dynamics of Pathoadaptation Revealed by Three Independent Acquisitions of the VirB/D4 Type IV Secretion System in Bartonella.</title>
        <authorList>
            <person name="Harms A."/>
            <person name="Segers F.H."/>
            <person name="Quebatte M."/>
            <person name="Mistl C."/>
            <person name="Manfredi P."/>
            <person name="Korner J."/>
            <person name="Chomel B.B."/>
            <person name="Kosoy M."/>
            <person name="Maruyama S."/>
            <person name="Engel P."/>
            <person name="Dehio C."/>
        </authorList>
    </citation>
    <scope>NUCLEOTIDE SEQUENCE [LARGE SCALE GENOMIC DNA]</scope>
    <source>
        <strain evidence="3">R1</strain>
    </source>
</reference>
<accession>E6YYZ1</accession>
<gene>
    <name evidence="2" type="ORF">B11C_20008</name>
    <name evidence="1" type="ORF">BscR1v2_002260</name>
</gene>
<organism evidence="2">
    <name type="scientific">Bartonella schoenbuchensis (strain DSM 13525 / NCTC 13165 / R1)</name>
    <dbReference type="NCBI Taxonomy" id="687861"/>
    <lineage>
        <taxon>Bacteria</taxon>
        <taxon>Pseudomonadati</taxon>
        <taxon>Pseudomonadota</taxon>
        <taxon>Alphaproteobacteria</taxon>
        <taxon>Hyphomicrobiales</taxon>
        <taxon>Bartonellaceae</taxon>
        <taxon>Bartonella</taxon>
    </lineage>
</organism>
<evidence type="ECO:0000313" key="1">
    <source>
        <dbReference type="EMBL" id="AQX30181.1"/>
    </source>
</evidence>
<reference evidence="2" key="1">
    <citation type="journal article" date="2011" name="PLoS Genet.">
        <title>Parallel evolution of a type IV secretion system in radiating lineages of the host-restricted bacterial pathogen Bartonella.</title>
        <authorList>
            <person name="Engel P."/>
            <person name="Salzburger W."/>
            <person name="Liesch M."/>
            <person name="Chang C.C."/>
            <person name="Maruyama S."/>
            <person name="Lanz C."/>
            <person name="Calteau A."/>
            <person name="Lajus A."/>
            <person name="Medigue C."/>
            <person name="Schuster S.C."/>
            <person name="Dehio C."/>
        </authorList>
    </citation>
    <scope>NUCLEOTIDE SEQUENCE</scope>
    <source>
        <strain evidence="2">R1</strain>
    </source>
</reference>
<dbReference type="AlphaFoldDB" id="E6YYZ1"/>
<evidence type="ECO:0000313" key="3">
    <source>
        <dbReference type="Proteomes" id="UP000190811"/>
    </source>
</evidence>
<dbReference type="STRING" id="687861.BscR1v2_002260"/>
<protein>
    <submittedName>
        <fullName evidence="2">Uncharacterized protein</fullName>
    </submittedName>
</protein>
<reference evidence="1" key="3">
    <citation type="submission" date="2017-02" db="EMBL/GenBank/DDBJ databases">
        <title>Evolutionary dynamics of pathoadaptation revealed by three independent acquisitions of the VirB/D4 type IV secretion system in Bartonella.</title>
        <authorList>
            <person name="Harms A."/>
            <person name="Segers F.H.I.D."/>
            <person name="Quebatte M."/>
            <person name="Mistl C."/>
            <person name="Manfredi P."/>
            <person name="Koerner J."/>
            <person name="Chomel B."/>
            <person name="Kosoy M."/>
            <person name="Maruyama S."/>
            <person name="Engel P."/>
            <person name="Dehio C."/>
        </authorList>
    </citation>
    <scope>NUCLEOTIDE SEQUENCE [LARGE SCALE GENOMIC DNA]</scope>
    <source>
        <strain evidence="1">R1</strain>
    </source>
</reference>
<dbReference type="EMBL" id="CP019789">
    <property type="protein sequence ID" value="AQX30181.1"/>
    <property type="molecule type" value="Genomic_DNA"/>
</dbReference>
<evidence type="ECO:0000313" key="2">
    <source>
        <dbReference type="EMBL" id="CBI81731.1"/>
    </source>
</evidence>
<dbReference type="Proteomes" id="UP000190811">
    <property type="component" value="Chromosome"/>
</dbReference>